<feature type="compositionally biased region" description="Polar residues" evidence="1">
    <location>
        <begin position="92"/>
        <end position="120"/>
    </location>
</feature>
<feature type="region of interest" description="Disordered" evidence="1">
    <location>
        <begin position="240"/>
        <end position="304"/>
    </location>
</feature>
<feature type="compositionally biased region" description="Low complexity" evidence="1">
    <location>
        <begin position="37"/>
        <end position="49"/>
    </location>
</feature>
<reference evidence="2" key="1">
    <citation type="submission" date="2022-07" db="EMBL/GenBank/DDBJ databases">
        <title>Draft genome sequence of Zalerion maritima ATCC 34329, a (micro)plastics degrading marine fungus.</title>
        <authorList>
            <person name="Paco A."/>
            <person name="Goncalves M.F.M."/>
            <person name="Rocha-Santos T.A.P."/>
            <person name="Alves A."/>
        </authorList>
    </citation>
    <scope>NUCLEOTIDE SEQUENCE</scope>
    <source>
        <strain evidence="2">ATCC 34329</strain>
    </source>
</reference>
<accession>A0AAD5RPP0</accession>
<evidence type="ECO:0000313" key="2">
    <source>
        <dbReference type="EMBL" id="KAJ2901370.1"/>
    </source>
</evidence>
<evidence type="ECO:0000256" key="1">
    <source>
        <dbReference type="SAM" id="MobiDB-lite"/>
    </source>
</evidence>
<protein>
    <submittedName>
        <fullName evidence="2">Uncharacterized protein</fullName>
    </submittedName>
</protein>
<proteinExistence type="predicted"/>
<organism evidence="2 3">
    <name type="scientific">Zalerion maritima</name>
    <dbReference type="NCBI Taxonomy" id="339359"/>
    <lineage>
        <taxon>Eukaryota</taxon>
        <taxon>Fungi</taxon>
        <taxon>Dikarya</taxon>
        <taxon>Ascomycota</taxon>
        <taxon>Pezizomycotina</taxon>
        <taxon>Sordariomycetes</taxon>
        <taxon>Lulworthiomycetidae</taxon>
        <taxon>Lulworthiales</taxon>
        <taxon>Lulworthiaceae</taxon>
        <taxon>Zalerion</taxon>
    </lineage>
</organism>
<dbReference type="AlphaFoldDB" id="A0AAD5RPP0"/>
<gene>
    <name evidence="2" type="ORF">MKZ38_001924</name>
</gene>
<feature type="region of interest" description="Disordered" evidence="1">
    <location>
        <begin position="1"/>
        <end position="139"/>
    </location>
</feature>
<name>A0AAD5RPP0_9PEZI</name>
<dbReference type="Proteomes" id="UP001201980">
    <property type="component" value="Unassembled WGS sequence"/>
</dbReference>
<comment type="caution">
    <text evidence="2">The sequence shown here is derived from an EMBL/GenBank/DDBJ whole genome shotgun (WGS) entry which is preliminary data.</text>
</comment>
<feature type="compositionally biased region" description="Basic and acidic residues" evidence="1">
    <location>
        <begin position="286"/>
        <end position="304"/>
    </location>
</feature>
<keyword evidence="3" id="KW-1185">Reference proteome</keyword>
<evidence type="ECO:0000313" key="3">
    <source>
        <dbReference type="Proteomes" id="UP001201980"/>
    </source>
</evidence>
<dbReference type="EMBL" id="JAKWBI020000155">
    <property type="protein sequence ID" value="KAJ2901370.1"/>
    <property type="molecule type" value="Genomic_DNA"/>
</dbReference>
<sequence>MTARDEFSVPTTPAHRTRSIPDAPPCTSHMCHGHSKTGSTSTTGSSITSAQTYPRLPRRSSSLCRRRDATLATLSERQSQPFPPASCDQRWTPPSSTASPRRLSRQSLAGTISSTASKMHSVQPLDTPPPSEGEDDCQPTPMAVQKMALKVPASQPTPEPSPELFPLPNKTIKGMAATKFLEASNYSKFVDPVAAGRKATKIPLRKSASTSSLDPARQTRLSQILDEPTFGDFMALSDDDIAESRPDTPLLPEAEADTSSSRRASDGSFCNDTGRYPHGKANNGGQEKHGGWENMEEKRRETRERKELLGCAGGNSPLGAPVLRRTATVSRKDQHASKPAAAAAFEAARIASRYGFELVYVVSLWPKDAPAWFPPSSPSSSCSSSRNSTISHSDAIITHSSGLSGRLMAAFGLGASKSPFKISTAVHQKILRNESWIEYRNSEALPDEFARGYACSFYATSSNEPRRSSEPSSATSHECQNDRGIVFAAYRRPRGSLNVSIGCEGQELESLHTDAKKLVDMLLAAQAPVPASKSPATYSPFPPVDRASRVQMAPRRPSTAKTAASCRAPLSPTLEATSC</sequence>
<feature type="region of interest" description="Disordered" evidence="1">
    <location>
        <begin position="531"/>
        <end position="567"/>
    </location>
</feature>